<proteinExistence type="predicted"/>
<sequence length="108" mass="12218">MVRFGFPVWLLLCPALQKPQRTIFIVLNKAESFNLRNDQGCPVVARALNLGEIGDSKLIIDIVQDQIEDVKWLASSFQNVKWAHTFREANFVADALASYGRSVEKLNI</sequence>
<dbReference type="GO" id="GO:0004523">
    <property type="term" value="F:RNA-DNA hybrid ribonuclease activity"/>
    <property type="evidence" value="ECO:0007669"/>
    <property type="project" value="InterPro"/>
</dbReference>
<gene>
    <name evidence="2" type="ORF">DVH24_034625</name>
</gene>
<dbReference type="Pfam" id="PF13456">
    <property type="entry name" value="RVT_3"/>
    <property type="match status" value="1"/>
</dbReference>
<evidence type="ECO:0000259" key="1">
    <source>
        <dbReference type="Pfam" id="PF13456"/>
    </source>
</evidence>
<dbReference type="GO" id="GO:0003676">
    <property type="term" value="F:nucleic acid binding"/>
    <property type="evidence" value="ECO:0007669"/>
    <property type="project" value="InterPro"/>
</dbReference>
<keyword evidence="3" id="KW-1185">Reference proteome</keyword>
<protein>
    <recommendedName>
        <fullName evidence="1">RNase H type-1 domain-containing protein</fullName>
    </recommendedName>
</protein>
<dbReference type="InterPro" id="IPR002156">
    <property type="entry name" value="RNaseH_domain"/>
</dbReference>
<name>A0A498IZE3_MALDO</name>
<dbReference type="Proteomes" id="UP000290289">
    <property type="component" value="Chromosome 10"/>
</dbReference>
<accession>A0A498IZE3</accession>
<dbReference type="EMBL" id="RDQH01000336">
    <property type="protein sequence ID" value="RXH87725.1"/>
    <property type="molecule type" value="Genomic_DNA"/>
</dbReference>
<feature type="domain" description="RNase H type-1" evidence="1">
    <location>
        <begin position="61"/>
        <end position="99"/>
    </location>
</feature>
<dbReference type="AlphaFoldDB" id="A0A498IZE3"/>
<evidence type="ECO:0000313" key="2">
    <source>
        <dbReference type="EMBL" id="RXH87725.1"/>
    </source>
</evidence>
<reference evidence="2 3" key="1">
    <citation type="submission" date="2018-10" db="EMBL/GenBank/DDBJ databases">
        <title>A high-quality apple genome assembly.</title>
        <authorList>
            <person name="Hu J."/>
        </authorList>
    </citation>
    <scope>NUCLEOTIDE SEQUENCE [LARGE SCALE GENOMIC DNA]</scope>
    <source>
        <strain evidence="3">cv. HFTH1</strain>
        <tissue evidence="2">Young leaf</tissue>
    </source>
</reference>
<comment type="caution">
    <text evidence="2">The sequence shown here is derived from an EMBL/GenBank/DDBJ whole genome shotgun (WGS) entry which is preliminary data.</text>
</comment>
<organism evidence="2 3">
    <name type="scientific">Malus domestica</name>
    <name type="common">Apple</name>
    <name type="synonym">Pyrus malus</name>
    <dbReference type="NCBI Taxonomy" id="3750"/>
    <lineage>
        <taxon>Eukaryota</taxon>
        <taxon>Viridiplantae</taxon>
        <taxon>Streptophyta</taxon>
        <taxon>Embryophyta</taxon>
        <taxon>Tracheophyta</taxon>
        <taxon>Spermatophyta</taxon>
        <taxon>Magnoliopsida</taxon>
        <taxon>eudicotyledons</taxon>
        <taxon>Gunneridae</taxon>
        <taxon>Pentapetalae</taxon>
        <taxon>rosids</taxon>
        <taxon>fabids</taxon>
        <taxon>Rosales</taxon>
        <taxon>Rosaceae</taxon>
        <taxon>Amygdaloideae</taxon>
        <taxon>Maleae</taxon>
        <taxon>Malus</taxon>
    </lineage>
</organism>
<evidence type="ECO:0000313" key="3">
    <source>
        <dbReference type="Proteomes" id="UP000290289"/>
    </source>
</evidence>